<evidence type="ECO:0000313" key="2">
    <source>
        <dbReference type="EMBL" id="SFV34598.1"/>
    </source>
</evidence>
<dbReference type="PANTHER" id="PTHR12526">
    <property type="entry name" value="GLYCOSYLTRANSFERASE"/>
    <property type="match status" value="1"/>
</dbReference>
<dbReference type="RefSeq" id="WP_244531200.1">
    <property type="nucleotide sequence ID" value="NZ_FPCH01000002.1"/>
</dbReference>
<dbReference type="GO" id="GO:0016757">
    <property type="term" value="F:glycosyltransferase activity"/>
    <property type="evidence" value="ECO:0007669"/>
    <property type="project" value="InterPro"/>
</dbReference>
<dbReference type="Pfam" id="PF00534">
    <property type="entry name" value="Glycos_transf_1"/>
    <property type="match status" value="1"/>
</dbReference>
<keyword evidence="2" id="KW-0808">Transferase</keyword>
<reference evidence="3" key="1">
    <citation type="submission" date="2016-10" db="EMBL/GenBank/DDBJ databases">
        <authorList>
            <person name="Varghese N."/>
            <person name="Submissions S."/>
        </authorList>
    </citation>
    <scope>NUCLEOTIDE SEQUENCE [LARGE SCALE GENOMIC DNA]</scope>
    <source>
        <strain evidence="3">DSM 1565</strain>
    </source>
</reference>
<dbReference type="Proteomes" id="UP000199423">
    <property type="component" value="Unassembled WGS sequence"/>
</dbReference>
<dbReference type="STRING" id="51670.SAMN04488557_2375"/>
<proteinExistence type="predicted"/>
<dbReference type="AlphaFoldDB" id="A0A1I7NIX4"/>
<dbReference type="Gene3D" id="3.40.50.2000">
    <property type="entry name" value="Glycogen Phosphorylase B"/>
    <property type="match status" value="2"/>
</dbReference>
<dbReference type="PANTHER" id="PTHR12526:SF630">
    <property type="entry name" value="GLYCOSYLTRANSFERASE"/>
    <property type="match status" value="1"/>
</dbReference>
<name>A0A1I7NIX4_9HYPH</name>
<dbReference type="CDD" id="cd03811">
    <property type="entry name" value="GT4_GT28_WabH-like"/>
    <property type="match status" value="1"/>
</dbReference>
<organism evidence="2 3">
    <name type="scientific">Hyphomicrobium facile</name>
    <dbReference type="NCBI Taxonomy" id="51670"/>
    <lineage>
        <taxon>Bacteria</taxon>
        <taxon>Pseudomonadati</taxon>
        <taxon>Pseudomonadota</taxon>
        <taxon>Alphaproteobacteria</taxon>
        <taxon>Hyphomicrobiales</taxon>
        <taxon>Hyphomicrobiaceae</taxon>
        <taxon>Hyphomicrobium</taxon>
    </lineage>
</organism>
<protein>
    <submittedName>
        <fullName evidence="2">Glycosyltransferase involved in cell wall bisynthesis</fullName>
    </submittedName>
</protein>
<sequence length="363" mass="39074">MTCLRLAQHWQSRFCQHIVALGPETRALEPAFRQLANSEITVAAESPLNHLAMWRRLRHIVRDKSPDALIIHVFGIPHLVAASAARSAGVRSLAVKAGNPPPLQKALRWRWAAVALGSQLLRCPIASCSVAVDEALRKLSVGMPKNSRALPNGIDIASLAARASRSRQARLDRAPVIGMVARLDAIKDHDTLLRAFGLVRSRIPDCELWIVGDGALRGALESKSHTYGIADWTKFLGDRADIPELLGQMDVYAFSTTCDEGFGIALVEAMAAGVAVVASDVPACREVLGHGEGGILVPPGNASALAQSIVEVLQNPAMRANKIEGAAARVEREYTIQKCAMRWEALLFPDTATAAVPDLQCAF</sequence>
<dbReference type="SUPFAM" id="SSF53756">
    <property type="entry name" value="UDP-Glycosyltransferase/glycogen phosphorylase"/>
    <property type="match status" value="1"/>
</dbReference>
<keyword evidence="3" id="KW-1185">Reference proteome</keyword>
<dbReference type="EMBL" id="FPCH01000002">
    <property type="protein sequence ID" value="SFV34598.1"/>
    <property type="molecule type" value="Genomic_DNA"/>
</dbReference>
<accession>A0A1I7NIX4</accession>
<gene>
    <name evidence="2" type="ORF">SAMN04488557_2375</name>
</gene>
<evidence type="ECO:0000259" key="1">
    <source>
        <dbReference type="Pfam" id="PF00534"/>
    </source>
</evidence>
<dbReference type="InterPro" id="IPR001296">
    <property type="entry name" value="Glyco_trans_1"/>
</dbReference>
<evidence type="ECO:0000313" key="3">
    <source>
        <dbReference type="Proteomes" id="UP000199423"/>
    </source>
</evidence>
<feature type="domain" description="Glycosyl transferase family 1" evidence="1">
    <location>
        <begin position="167"/>
        <end position="326"/>
    </location>
</feature>